<sequence>MRSISLTFHQTATLCTTAEGAVLLASAIKDESRQFRPTAFNALVLWVSADSPNDLAKQLAVINDYCPLTGFVECGRYATSLATLESDKVTRSKETEQSLEWTVLNDKRYIPALKRQYHATSLALVKTQGQALISDIDSALAECKQLKGLRDVRLTATEFNPVNTSLNCTSISANSAKGLADKLQGLGDDKAYWAFCAFVGSSHELEPVKDVFL</sequence>
<protein>
    <submittedName>
        <fullName evidence="1">Uncharacterized protein</fullName>
    </submittedName>
</protein>
<dbReference type="AlphaFoldDB" id="A0A1L0AHW9"/>
<dbReference type="Proteomes" id="UP000183794">
    <property type="component" value="Unassembled WGS sequence"/>
</dbReference>
<gene>
    <name evidence="1" type="ORF">NVI5450_4108</name>
</gene>
<accession>A0A1L0AHW9</accession>
<dbReference type="RefSeq" id="WP_075518419.1">
    <property type="nucleotide sequence ID" value="NZ_FPLD01000114.1"/>
</dbReference>
<dbReference type="OrthoDB" id="6313769at2"/>
<evidence type="ECO:0000313" key="2">
    <source>
        <dbReference type="Proteomes" id="UP000183794"/>
    </source>
</evidence>
<organism evidence="1 2">
    <name type="scientific">Moritella viscosa</name>
    <dbReference type="NCBI Taxonomy" id="80854"/>
    <lineage>
        <taxon>Bacteria</taxon>
        <taxon>Pseudomonadati</taxon>
        <taxon>Pseudomonadota</taxon>
        <taxon>Gammaproteobacteria</taxon>
        <taxon>Alteromonadales</taxon>
        <taxon>Moritellaceae</taxon>
        <taxon>Moritella</taxon>
    </lineage>
</organism>
<dbReference type="EMBL" id="FPLD01000114">
    <property type="protein sequence ID" value="SGZ14883.1"/>
    <property type="molecule type" value="Genomic_DNA"/>
</dbReference>
<proteinExistence type="predicted"/>
<evidence type="ECO:0000313" key="1">
    <source>
        <dbReference type="EMBL" id="SGZ14883.1"/>
    </source>
</evidence>
<name>A0A1L0AHW9_9GAMM</name>
<reference evidence="1 2" key="1">
    <citation type="submission" date="2016-11" db="EMBL/GenBank/DDBJ databases">
        <authorList>
            <person name="Jaros S."/>
            <person name="Januszkiewicz K."/>
            <person name="Wedrychowicz H."/>
        </authorList>
    </citation>
    <scope>NUCLEOTIDE SEQUENCE [LARGE SCALE GENOMIC DNA]</scope>
    <source>
        <strain evidence="1">NVI 5450</strain>
    </source>
</reference>